<name>A0A559JVS4_9BACL</name>
<dbReference type="Gene3D" id="3.90.1200.10">
    <property type="match status" value="1"/>
</dbReference>
<evidence type="ECO:0000313" key="3">
    <source>
        <dbReference type="Proteomes" id="UP000317036"/>
    </source>
</evidence>
<accession>A0A559JVS4</accession>
<dbReference type="InterPro" id="IPR011009">
    <property type="entry name" value="Kinase-like_dom_sf"/>
</dbReference>
<dbReference type="SUPFAM" id="SSF56112">
    <property type="entry name" value="Protein kinase-like (PK-like)"/>
    <property type="match status" value="1"/>
</dbReference>
<organism evidence="2 3">
    <name type="scientific">Paenibacillus cremeus</name>
    <dbReference type="NCBI Taxonomy" id="2163881"/>
    <lineage>
        <taxon>Bacteria</taxon>
        <taxon>Bacillati</taxon>
        <taxon>Bacillota</taxon>
        <taxon>Bacilli</taxon>
        <taxon>Bacillales</taxon>
        <taxon>Paenibacillaceae</taxon>
        <taxon>Paenibacillus</taxon>
    </lineage>
</organism>
<dbReference type="PANTHER" id="PTHR21310">
    <property type="entry name" value="AMINOGLYCOSIDE PHOSPHOTRANSFERASE-RELATED-RELATED"/>
    <property type="match status" value="1"/>
</dbReference>
<dbReference type="GO" id="GO:0016740">
    <property type="term" value="F:transferase activity"/>
    <property type="evidence" value="ECO:0007669"/>
    <property type="project" value="UniProtKB-KW"/>
</dbReference>
<dbReference type="Proteomes" id="UP000317036">
    <property type="component" value="Unassembled WGS sequence"/>
</dbReference>
<dbReference type="OrthoDB" id="334783at2"/>
<dbReference type="Pfam" id="PF01636">
    <property type="entry name" value="APH"/>
    <property type="match status" value="1"/>
</dbReference>
<dbReference type="InterPro" id="IPR002575">
    <property type="entry name" value="Aminoglycoside_PTrfase"/>
</dbReference>
<protein>
    <submittedName>
        <fullName evidence="2">Aminoglycoside phosphotransferase family protein</fullName>
    </submittedName>
</protein>
<dbReference type="EMBL" id="VNJI01000061">
    <property type="protein sequence ID" value="TVY04014.1"/>
    <property type="molecule type" value="Genomic_DNA"/>
</dbReference>
<proteinExistence type="predicted"/>
<evidence type="ECO:0000313" key="2">
    <source>
        <dbReference type="EMBL" id="TVY04014.1"/>
    </source>
</evidence>
<dbReference type="AlphaFoldDB" id="A0A559JVS4"/>
<evidence type="ECO:0000259" key="1">
    <source>
        <dbReference type="Pfam" id="PF01636"/>
    </source>
</evidence>
<feature type="domain" description="Aminoglycoside phosphotransferase" evidence="1">
    <location>
        <begin position="39"/>
        <end position="240"/>
    </location>
</feature>
<keyword evidence="3" id="KW-1185">Reference proteome</keyword>
<gene>
    <name evidence="2" type="ORF">FPZ49_30895</name>
</gene>
<reference evidence="2 3" key="1">
    <citation type="submission" date="2019-07" db="EMBL/GenBank/DDBJ databases">
        <authorList>
            <person name="Kim J."/>
        </authorList>
    </citation>
    <scope>NUCLEOTIDE SEQUENCE [LARGE SCALE GENOMIC DNA]</scope>
    <source>
        <strain evidence="2 3">JC52</strain>
    </source>
</reference>
<dbReference type="InterPro" id="IPR051678">
    <property type="entry name" value="AGP_Transferase"/>
</dbReference>
<comment type="caution">
    <text evidence="2">The sequence shown here is derived from an EMBL/GenBank/DDBJ whole genome shotgun (WGS) entry which is preliminary data.</text>
</comment>
<keyword evidence="2" id="KW-0808">Transferase</keyword>
<dbReference type="PANTHER" id="PTHR21310:SF15">
    <property type="entry name" value="AMINOGLYCOSIDE PHOSPHOTRANSFERASE DOMAIN-CONTAINING PROTEIN"/>
    <property type="match status" value="1"/>
</dbReference>
<sequence length="299" mass="33265">MADIQSNVQDPILDDALVLSLVRRHVPEAQSVTGIDETGGEARTYAVDELIILKTQRPHKIRPSTSLEKEAFFLRELEKYPDISVPRVLGYGREGSIEYTCMSRIPGIAVKYASLAFEARNNMLIELGKRLRRIHGAVQQPFIESGLFPGDRTFEDTKTRLKSAFDKEIGKIVLRGNADEIELAQGIATKALAHLPDNDVLVAVHANPATTHTFVDPETGHYTGTIDFGDAYISHPVFDLRRWGLLDRGTLLAGYVSEKPVSEEFMRVWDVVQILDSFTVSSNKENMSADLAAILEKLS</sequence>
<dbReference type="RefSeq" id="WP_144854164.1">
    <property type="nucleotide sequence ID" value="NZ_VNJI01000061.1"/>
</dbReference>